<dbReference type="EMBL" id="ACEO02000009">
    <property type="protein sequence ID" value="EFC51687.1"/>
    <property type="molecule type" value="Genomic_DNA"/>
</dbReference>
<sequence length="43" mass="5043">MAGFSDGIKICRLYFEIFLYYAQIEYNKQGRLKTALVYNKVSS</sequence>
<proteinExistence type="predicted"/>
<evidence type="ECO:0000313" key="1">
    <source>
        <dbReference type="EMBL" id="EFC51687.1"/>
    </source>
</evidence>
<accession>A0A9W5IQ27</accession>
<dbReference type="Proteomes" id="UP000004621">
    <property type="component" value="Unassembled WGS sequence"/>
</dbReference>
<name>A0A9W5IQ27_NEISU</name>
<organism evidence="1 2">
    <name type="scientific">Neisseria subflava NJ9703</name>
    <dbReference type="NCBI Taxonomy" id="546268"/>
    <lineage>
        <taxon>Bacteria</taxon>
        <taxon>Pseudomonadati</taxon>
        <taxon>Pseudomonadota</taxon>
        <taxon>Betaproteobacteria</taxon>
        <taxon>Neisseriales</taxon>
        <taxon>Neisseriaceae</taxon>
        <taxon>Neisseria</taxon>
    </lineage>
</organism>
<comment type="caution">
    <text evidence="1">The sequence shown here is derived from an EMBL/GenBank/DDBJ whole genome shotgun (WGS) entry which is preliminary data.</text>
</comment>
<protein>
    <submittedName>
        <fullName evidence="1">Uncharacterized protein</fullName>
    </submittedName>
</protein>
<evidence type="ECO:0000313" key="2">
    <source>
        <dbReference type="Proteomes" id="UP000004621"/>
    </source>
</evidence>
<reference evidence="1 2" key="1">
    <citation type="submission" date="2010-01" db="EMBL/GenBank/DDBJ databases">
        <authorList>
            <person name="Weinstock G."/>
            <person name="Sodergren E."/>
            <person name="Clifton S."/>
            <person name="Fulton L."/>
            <person name="Fulton B."/>
            <person name="Courtney L."/>
            <person name="Fronick C."/>
            <person name="Harrison M."/>
            <person name="Strong C."/>
            <person name="Farmer C."/>
            <person name="Delahaunty K."/>
            <person name="Markovic C."/>
            <person name="Hall O."/>
            <person name="Minx P."/>
            <person name="Tomlinson C."/>
            <person name="Mitreva M."/>
            <person name="Nelson J."/>
            <person name="Hou S."/>
            <person name="Wollam A."/>
            <person name="Pepin K.H."/>
            <person name="Johnson M."/>
            <person name="Bhonagiri V."/>
            <person name="Nash W.E."/>
            <person name="Warren W."/>
            <person name="Chinwalla A."/>
            <person name="Mardis E.R."/>
            <person name="Wilson R.K."/>
        </authorList>
    </citation>
    <scope>NUCLEOTIDE SEQUENCE [LARGE SCALE GENOMIC DNA]</scope>
    <source>
        <strain evidence="1 2">NJ9703</strain>
    </source>
</reference>
<dbReference type="AlphaFoldDB" id="A0A9W5IQ27"/>
<gene>
    <name evidence="1" type="ORF">NEISUBOT_04942</name>
</gene>